<dbReference type="InterPro" id="IPR020846">
    <property type="entry name" value="MFS_dom"/>
</dbReference>
<keyword evidence="8" id="KW-1185">Reference proteome</keyword>
<sequence length="484" mass="52142">MSHAIPEPQANAHAQYHSDNPDFPAKLIIFTLFIGAFFGYLNDTLLNVALTKIMADFQIDKTTVQWLTTGFLLVMGAFTPITAGLIQWMETRRMVLITQAVFLIGSLVCMLAPNFAALLIGRLFQAIAAALFVPILFNGILAIYPPHKRGSAMGIITMMFTAAPAIGPTISGVIVDYLSWHYLFGLTIPFMLVAMFLVNKYLTVNLSDITRPKIDLPSAAASVLGFGGLVYASSHFEHLPLPVFLGVLALLLGIIAFFVRRQFALETPLLNLRVFAYPQFRYAVLILVCAYFLFMGLEILMPMYTQQVLLLTGTATGLILMPASIAQAVASPFLGVLLDKKGGRFLILPATLILLLSIIAMWTLLDLHTNTLILSGLFILMALAASACITGETHGLNALPRELNPHGASTITTLNPIAGALGAAFFVSIASMGEKAGQAGTPQEALLGGVHWAMACALAVAGLAVLFALKIQPNEWREKGEAGH</sequence>
<dbReference type="Proteomes" id="UP000614058">
    <property type="component" value="Unassembled WGS sequence"/>
</dbReference>
<feature type="transmembrane region" description="Helical" evidence="5">
    <location>
        <begin position="239"/>
        <end position="259"/>
    </location>
</feature>
<evidence type="ECO:0000256" key="1">
    <source>
        <dbReference type="ARBA" id="ARBA00004141"/>
    </source>
</evidence>
<keyword evidence="4 5" id="KW-0472">Membrane</keyword>
<dbReference type="SUPFAM" id="SSF103473">
    <property type="entry name" value="MFS general substrate transporter"/>
    <property type="match status" value="1"/>
</dbReference>
<dbReference type="InterPro" id="IPR011701">
    <property type="entry name" value="MFS"/>
</dbReference>
<feature type="transmembrane region" description="Helical" evidence="5">
    <location>
        <begin position="411"/>
        <end position="430"/>
    </location>
</feature>
<evidence type="ECO:0000256" key="4">
    <source>
        <dbReference type="ARBA" id="ARBA00023136"/>
    </source>
</evidence>
<proteinExistence type="predicted"/>
<name>A0ABS1BTX1_9NEIS</name>
<feature type="transmembrane region" description="Helical" evidence="5">
    <location>
        <begin position="214"/>
        <end position="233"/>
    </location>
</feature>
<feature type="transmembrane region" description="Helical" evidence="5">
    <location>
        <begin position="280"/>
        <end position="304"/>
    </location>
</feature>
<dbReference type="Gene3D" id="1.20.1250.20">
    <property type="entry name" value="MFS general substrate transporter like domains"/>
    <property type="match status" value="1"/>
</dbReference>
<dbReference type="Gene3D" id="1.20.1720.10">
    <property type="entry name" value="Multidrug resistance protein D"/>
    <property type="match status" value="1"/>
</dbReference>
<feature type="transmembrane region" description="Helical" evidence="5">
    <location>
        <begin position="23"/>
        <end position="41"/>
    </location>
</feature>
<keyword evidence="3 5" id="KW-1133">Transmembrane helix</keyword>
<gene>
    <name evidence="7" type="ORF">JDW22_09095</name>
</gene>
<dbReference type="RefSeq" id="WP_200522795.1">
    <property type="nucleotide sequence ID" value="NZ_JAEHNZ010000003.1"/>
</dbReference>
<evidence type="ECO:0000256" key="3">
    <source>
        <dbReference type="ARBA" id="ARBA00022989"/>
    </source>
</evidence>
<evidence type="ECO:0000256" key="2">
    <source>
        <dbReference type="ARBA" id="ARBA00022692"/>
    </source>
</evidence>
<feature type="transmembrane region" description="Helical" evidence="5">
    <location>
        <begin position="126"/>
        <end position="144"/>
    </location>
</feature>
<dbReference type="PROSITE" id="PS50850">
    <property type="entry name" value="MFS"/>
    <property type="match status" value="1"/>
</dbReference>
<evidence type="ECO:0000256" key="5">
    <source>
        <dbReference type="SAM" id="Phobius"/>
    </source>
</evidence>
<dbReference type="EMBL" id="JAEHNZ010000003">
    <property type="protein sequence ID" value="MBK0396720.1"/>
    <property type="molecule type" value="Genomic_DNA"/>
</dbReference>
<protein>
    <submittedName>
        <fullName evidence="7">MFS transporter</fullName>
    </submittedName>
</protein>
<feature type="transmembrane region" description="Helical" evidence="5">
    <location>
        <begin position="450"/>
        <end position="469"/>
    </location>
</feature>
<comment type="subcellular location">
    <subcellularLocation>
        <location evidence="1">Membrane</location>
        <topology evidence="1">Multi-pass membrane protein</topology>
    </subcellularLocation>
</comment>
<feature type="transmembrane region" description="Helical" evidence="5">
    <location>
        <begin position="371"/>
        <end position="390"/>
    </location>
</feature>
<reference evidence="7 8" key="1">
    <citation type="journal article" date="2021" name="Pathogens">
        <title>Isolation and Characterization of Kingella bonacorsii sp. nov., A Novel Kingella Species Detected in a Stable Periodontitis Subject.</title>
        <authorList>
            <person name="Antezack A."/>
            <person name="Boxberger M."/>
            <person name="Rolland C."/>
            <person name="Monnet-Corti V."/>
            <person name="La Scola B."/>
        </authorList>
    </citation>
    <scope>NUCLEOTIDE SEQUENCE [LARGE SCALE GENOMIC DNA]</scope>
    <source>
        <strain evidence="7 8">Marseille-Q4569</strain>
    </source>
</reference>
<accession>A0ABS1BTX1</accession>
<dbReference type="PANTHER" id="PTHR42718">
    <property type="entry name" value="MAJOR FACILITATOR SUPERFAMILY MULTIDRUG TRANSPORTER MFSC"/>
    <property type="match status" value="1"/>
</dbReference>
<organism evidence="7 8">
    <name type="scientific">Kingella bonacorsii</name>
    <dbReference type="NCBI Taxonomy" id="2796361"/>
    <lineage>
        <taxon>Bacteria</taxon>
        <taxon>Pseudomonadati</taxon>
        <taxon>Pseudomonadota</taxon>
        <taxon>Betaproteobacteria</taxon>
        <taxon>Neisseriales</taxon>
        <taxon>Neisseriaceae</taxon>
        <taxon>Kingella</taxon>
    </lineage>
</organism>
<dbReference type="PRINTS" id="PR01036">
    <property type="entry name" value="TCRTETB"/>
</dbReference>
<feature type="transmembrane region" description="Helical" evidence="5">
    <location>
        <begin position="100"/>
        <end position="120"/>
    </location>
</feature>
<feature type="transmembrane region" description="Helical" evidence="5">
    <location>
        <begin position="151"/>
        <end position="174"/>
    </location>
</feature>
<keyword evidence="2 5" id="KW-0812">Transmembrane</keyword>
<comment type="caution">
    <text evidence="7">The sequence shown here is derived from an EMBL/GenBank/DDBJ whole genome shotgun (WGS) entry which is preliminary data.</text>
</comment>
<feature type="domain" description="Major facilitator superfamily (MFS) profile" evidence="6">
    <location>
        <begin position="28"/>
        <end position="476"/>
    </location>
</feature>
<dbReference type="InterPro" id="IPR036259">
    <property type="entry name" value="MFS_trans_sf"/>
</dbReference>
<feature type="transmembrane region" description="Helical" evidence="5">
    <location>
        <begin position="180"/>
        <end position="202"/>
    </location>
</feature>
<evidence type="ECO:0000313" key="7">
    <source>
        <dbReference type="EMBL" id="MBK0396720.1"/>
    </source>
</evidence>
<feature type="transmembrane region" description="Helical" evidence="5">
    <location>
        <begin position="66"/>
        <end position="88"/>
    </location>
</feature>
<dbReference type="PANTHER" id="PTHR42718:SF43">
    <property type="entry name" value="LINCOMYCIN RESISTANCE PROTEIN LMRB"/>
    <property type="match status" value="1"/>
</dbReference>
<feature type="transmembrane region" description="Helical" evidence="5">
    <location>
        <begin position="316"/>
        <end position="338"/>
    </location>
</feature>
<feature type="transmembrane region" description="Helical" evidence="5">
    <location>
        <begin position="345"/>
        <end position="365"/>
    </location>
</feature>
<evidence type="ECO:0000259" key="6">
    <source>
        <dbReference type="PROSITE" id="PS50850"/>
    </source>
</evidence>
<dbReference type="Pfam" id="PF07690">
    <property type="entry name" value="MFS_1"/>
    <property type="match status" value="1"/>
</dbReference>
<evidence type="ECO:0000313" key="8">
    <source>
        <dbReference type="Proteomes" id="UP000614058"/>
    </source>
</evidence>